<dbReference type="Pfam" id="PF10988">
    <property type="entry name" value="DUF2807"/>
    <property type="match status" value="1"/>
</dbReference>
<proteinExistence type="predicted"/>
<evidence type="ECO:0000259" key="2">
    <source>
        <dbReference type="Pfam" id="PF10988"/>
    </source>
</evidence>
<name>A0ABV8PQ38_9FLAO</name>
<reference evidence="4" key="1">
    <citation type="journal article" date="2019" name="Int. J. Syst. Evol. Microbiol.">
        <title>The Global Catalogue of Microorganisms (GCM) 10K type strain sequencing project: providing services to taxonomists for standard genome sequencing and annotation.</title>
        <authorList>
            <consortium name="The Broad Institute Genomics Platform"/>
            <consortium name="The Broad Institute Genome Sequencing Center for Infectious Disease"/>
            <person name="Wu L."/>
            <person name="Ma J."/>
        </authorList>
    </citation>
    <scope>NUCLEOTIDE SEQUENCE [LARGE SCALE GENOMIC DNA]</scope>
    <source>
        <strain evidence="4">CGMCC 1.15774</strain>
    </source>
</reference>
<evidence type="ECO:0000313" key="4">
    <source>
        <dbReference type="Proteomes" id="UP001595841"/>
    </source>
</evidence>
<protein>
    <submittedName>
        <fullName evidence="3">Head GIN domain-containing protein</fullName>
    </submittedName>
</protein>
<keyword evidence="1" id="KW-0732">Signal</keyword>
<gene>
    <name evidence="3" type="ORF">ACFOWS_14275</name>
</gene>
<evidence type="ECO:0000256" key="1">
    <source>
        <dbReference type="SAM" id="SignalP"/>
    </source>
</evidence>
<keyword evidence="4" id="KW-1185">Reference proteome</keyword>
<comment type="caution">
    <text evidence="3">The sequence shown here is derived from an EMBL/GenBank/DDBJ whole genome shotgun (WGS) entry which is preliminary data.</text>
</comment>
<dbReference type="EMBL" id="JBHSCL010000009">
    <property type="protein sequence ID" value="MFC4221315.1"/>
    <property type="molecule type" value="Genomic_DNA"/>
</dbReference>
<feature type="chain" id="PRO_5047381630" evidence="1">
    <location>
        <begin position="22"/>
        <end position="277"/>
    </location>
</feature>
<sequence length="277" mass="30605">MKTFKHAIIALAMGLMATSCVQETVWVSDEVSTRNYDFENITALQVATDFNAYVTFSETEERVEIEANDNLFNKMDVFMEGNKLVVKLENNIRVKGRETLNLYITTRNINWFKASSDAAIFLENPLHANSVSINLSSDGHFIGDIVSEDFELKAESDSDAELYLEAKNAYFDLSSGAYLDGEATIDNAVFRLSADATADLLGTVDHVDAILSSDAELKGYALHINDLEIELSSDAEAYLTVFETIDVNASSDGRLYYKGDADIVRQVLSSGGKVIKK</sequence>
<dbReference type="Gene3D" id="2.160.20.120">
    <property type="match status" value="1"/>
</dbReference>
<evidence type="ECO:0000313" key="3">
    <source>
        <dbReference type="EMBL" id="MFC4221315.1"/>
    </source>
</evidence>
<feature type="signal peptide" evidence="1">
    <location>
        <begin position="1"/>
        <end position="21"/>
    </location>
</feature>
<organism evidence="3 4">
    <name type="scientific">Flagellimonas marina</name>
    <dbReference type="NCBI Taxonomy" id="1775168"/>
    <lineage>
        <taxon>Bacteria</taxon>
        <taxon>Pseudomonadati</taxon>
        <taxon>Bacteroidota</taxon>
        <taxon>Flavobacteriia</taxon>
        <taxon>Flavobacteriales</taxon>
        <taxon>Flavobacteriaceae</taxon>
        <taxon>Flagellimonas</taxon>
    </lineage>
</organism>
<dbReference type="InterPro" id="IPR021255">
    <property type="entry name" value="DUF2807"/>
</dbReference>
<feature type="domain" description="Putative auto-transporter adhesin head GIN" evidence="2">
    <location>
        <begin position="42"/>
        <end position="183"/>
    </location>
</feature>
<accession>A0ABV8PQ38</accession>
<dbReference type="PROSITE" id="PS51257">
    <property type="entry name" value="PROKAR_LIPOPROTEIN"/>
    <property type="match status" value="1"/>
</dbReference>
<dbReference type="Proteomes" id="UP001595841">
    <property type="component" value="Unassembled WGS sequence"/>
</dbReference>
<dbReference type="RefSeq" id="WP_379765839.1">
    <property type="nucleotide sequence ID" value="NZ_JBHSCL010000009.1"/>
</dbReference>